<feature type="chain" id="PRO_5007562369" evidence="2">
    <location>
        <begin position="25"/>
        <end position="375"/>
    </location>
</feature>
<organism evidence="3 4">
    <name type="scientific">Gonium pectorale</name>
    <name type="common">Green alga</name>
    <dbReference type="NCBI Taxonomy" id="33097"/>
    <lineage>
        <taxon>Eukaryota</taxon>
        <taxon>Viridiplantae</taxon>
        <taxon>Chlorophyta</taxon>
        <taxon>core chlorophytes</taxon>
        <taxon>Chlorophyceae</taxon>
        <taxon>CS clade</taxon>
        <taxon>Chlamydomonadales</taxon>
        <taxon>Volvocaceae</taxon>
        <taxon>Gonium</taxon>
    </lineage>
</organism>
<feature type="region of interest" description="Disordered" evidence="1">
    <location>
        <begin position="45"/>
        <end position="123"/>
    </location>
</feature>
<dbReference type="Proteomes" id="UP000075714">
    <property type="component" value="Unassembled WGS sequence"/>
</dbReference>
<proteinExistence type="predicted"/>
<sequence>MVRLPSRSLAFVLVLLVGSHFAAASARLTGVRGLKQASVVEGGGARVPAAVPSPANQNGRDAETMSNGNKDGKDDIEDEVGRDAATTPSGPPLEPMPPTSGYPMSPPYLPGSWDPEHTYSGPRSAWDQVSDLMKDAASELGLMKAVTFFQEVVPVVPRILDELPVAVLYLQRLFRGGLPHGFSGSSSPVANAVHSIIKGTVSAILTTDTGSVVADRVLMEQGVDLTAAASTESWSDLVPLLNQGVWAELASGDDYGPSTVALTTLNIFKSLAVYTLSPYARISLPQVAADIVTASLALAENVVANADTLRFEAAEAYSMQIEEYYAFLNLQNHLTSIKNSLAKLHDGLELTKPKPADEPADVPPSDESADAPPTS</sequence>
<feature type="signal peptide" evidence="2">
    <location>
        <begin position="1"/>
        <end position="24"/>
    </location>
</feature>
<dbReference type="STRING" id="33097.A0A150H477"/>
<reference evidence="4" key="1">
    <citation type="journal article" date="2016" name="Nat. Commun.">
        <title>The Gonium pectorale genome demonstrates co-option of cell cycle regulation during the evolution of multicellularity.</title>
        <authorList>
            <person name="Hanschen E.R."/>
            <person name="Marriage T.N."/>
            <person name="Ferris P.J."/>
            <person name="Hamaji T."/>
            <person name="Toyoda A."/>
            <person name="Fujiyama A."/>
            <person name="Neme R."/>
            <person name="Noguchi H."/>
            <person name="Minakuchi Y."/>
            <person name="Suzuki M."/>
            <person name="Kawai-Toyooka H."/>
            <person name="Smith D.R."/>
            <person name="Sparks H."/>
            <person name="Anderson J."/>
            <person name="Bakaric R."/>
            <person name="Luria V."/>
            <person name="Karger A."/>
            <person name="Kirschner M.W."/>
            <person name="Durand P.M."/>
            <person name="Michod R.E."/>
            <person name="Nozaki H."/>
            <person name="Olson B.J."/>
        </authorList>
    </citation>
    <scope>NUCLEOTIDE SEQUENCE [LARGE SCALE GENOMIC DNA]</scope>
    <source>
        <strain evidence="4">NIES-2863</strain>
    </source>
</reference>
<keyword evidence="2" id="KW-0732">Signal</keyword>
<gene>
    <name evidence="3" type="ORF">GPECTOR_1g835</name>
</gene>
<evidence type="ECO:0000313" key="4">
    <source>
        <dbReference type="Proteomes" id="UP000075714"/>
    </source>
</evidence>
<name>A0A150H477_GONPE</name>
<protein>
    <submittedName>
        <fullName evidence="3">Uncharacterized protein</fullName>
    </submittedName>
</protein>
<dbReference type="EMBL" id="LSYV01000002">
    <property type="protein sequence ID" value="KXZ56926.1"/>
    <property type="molecule type" value="Genomic_DNA"/>
</dbReference>
<accession>A0A150H477</accession>
<evidence type="ECO:0000256" key="1">
    <source>
        <dbReference type="SAM" id="MobiDB-lite"/>
    </source>
</evidence>
<keyword evidence="4" id="KW-1185">Reference proteome</keyword>
<feature type="region of interest" description="Disordered" evidence="1">
    <location>
        <begin position="348"/>
        <end position="375"/>
    </location>
</feature>
<evidence type="ECO:0000313" key="3">
    <source>
        <dbReference type="EMBL" id="KXZ56926.1"/>
    </source>
</evidence>
<feature type="compositionally biased region" description="Polar residues" evidence="1">
    <location>
        <begin position="54"/>
        <end position="69"/>
    </location>
</feature>
<feature type="compositionally biased region" description="Pro residues" evidence="1">
    <location>
        <begin position="89"/>
        <end position="109"/>
    </location>
</feature>
<evidence type="ECO:0000256" key="2">
    <source>
        <dbReference type="SAM" id="SignalP"/>
    </source>
</evidence>
<dbReference type="AlphaFoldDB" id="A0A150H477"/>
<comment type="caution">
    <text evidence="3">The sequence shown here is derived from an EMBL/GenBank/DDBJ whole genome shotgun (WGS) entry which is preliminary data.</text>
</comment>
<feature type="compositionally biased region" description="Basic and acidic residues" evidence="1">
    <location>
        <begin position="348"/>
        <end position="357"/>
    </location>
</feature>